<feature type="compositionally biased region" description="Polar residues" evidence="1">
    <location>
        <begin position="52"/>
        <end position="72"/>
    </location>
</feature>
<name>A0AAV9VWH7_9PEZI</name>
<dbReference type="Gene3D" id="3.10.20.90">
    <property type="entry name" value="Phosphatidylinositol 3-kinase Catalytic Subunit, Chain A, domain 1"/>
    <property type="match status" value="1"/>
</dbReference>
<accession>A0AAV9VWH7</accession>
<proteinExistence type="predicted"/>
<dbReference type="Pfam" id="PF11976">
    <property type="entry name" value="Rad60-SLD"/>
    <property type="match status" value="1"/>
</dbReference>
<dbReference type="InterPro" id="IPR022617">
    <property type="entry name" value="Rad60/SUMO-like_dom"/>
</dbReference>
<gene>
    <name evidence="3" type="ORF">TWF481_012231</name>
</gene>
<feature type="region of interest" description="Disordered" evidence="1">
    <location>
        <begin position="29"/>
        <end position="171"/>
    </location>
</feature>
<feature type="compositionally biased region" description="Basic and acidic residues" evidence="1">
    <location>
        <begin position="161"/>
        <end position="171"/>
    </location>
</feature>
<dbReference type="PROSITE" id="PS50053">
    <property type="entry name" value="UBIQUITIN_2"/>
    <property type="match status" value="1"/>
</dbReference>
<dbReference type="AlphaFoldDB" id="A0AAV9VWH7"/>
<feature type="domain" description="Ubiquitin-like" evidence="2">
    <location>
        <begin position="384"/>
        <end position="456"/>
    </location>
</feature>
<comment type="caution">
    <text evidence="3">The sequence shown here is derived from an EMBL/GenBank/DDBJ whole genome shotgun (WGS) entry which is preliminary data.</text>
</comment>
<protein>
    <recommendedName>
        <fullName evidence="2">Ubiquitin-like domain-containing protein</fullName>
    </recommendedName>
</protein>
<dbReference type="SUPFAM" id="SSF54236">
    <property type="entry name" value="Ubiquitin-like"/>
    <property type="match status" value="1"/>
</dbReference>
<evidence type="ECO:0000256" key="1">
    <source>
        <dbReference type="SAM" id="MobiDB-lite"/>
    </source>
</evidence>
<dbReference type="InterPro" id="IPR029071">
    <property type="entry name" value="Ubiquitin-like_domsf"/>
</dbReference>
<dbReference type="EMBL" id="JAVHJL010000009">
    <property type="protein sequence ID" value="KAK6497829.1"/>
    <property type="molecule type" value="Genomic_DNA"/>
</dbReference>
<sequence>MESSQPKRKKPVIKKMYFKKAEIKKVAATDTPLPASAPAPAQAQTQAQTQANTIDLTTPTGSQESPPASQPQRDVERKREVNDLDFWGRAKDVHAGMQKISQEKRQKEVEARRRKAKTTAAAAVKEEKKKVAEPTRSSKRRKSDDKTAILIDDDDDEDDTDPLRRKDARDRTLTPTTSVELIDPSEIDKVLEAFNKSKAEVAAEVAARSRVFSPPLSTQLPASQSAASTDPNDAFKDTVIQILIISAIPGTKPMVFNRKFGQTLGKVRDVWARMQGFTDEQIERLILVWQNETRVFDSTVPKSLGIKFDKNGKMYFGGKGKQEEKNGVKPEECRVFFDAMWDEEYEELMKRKEAAKERENALELSSDGEDEEVVTGVAVNAQMIEITLKGKHFEEMKLKVQPSMKVSEVIEQMRDERKLDEGTEIELHFDGEELEEDMTLEEADIEDEFQIDVVLR</sequence>
<dbReference type="SMART" id="SM00213">
    <property type="entry name" value="UBQ"/>
    <property type="match status" value="1"/>
</dbReference>
<reference evidence="3 4" key="1">
    <citation type="submission" date="2023-08" db="EMBL/GenBank/DDBJ databases">
        <authorList>
            <person name="Palmer J.M."/>
        </authorList>
    </citation>
    <scope>NUCLEOTIDE SEQUENCE [LARGE SCALE GENOMIC DNA]</scope>
    <source>
        <strain evidence="3 4">TWF481</strain>
    </source>
</reference>
<feature type="compositionally biased region" description="Basic and acidic residues" evidence="1">
    <location>
        <begin position="101"/>
        <end position="111"/>
    </location>
</feature>
<keyword evidence="4" id="KW-1185">Reference proteome</keyword>
<feature type="compositionally biased region" description="Basic and acidic residues" evidence="1">
    <location>
        <begin position="124"/>
        <end position="133"/>
    </location>
</feature>
<feature type="compositionally biased region" description="Low complexity" evidence="1">
    <location>
        <begin position="29"/>
        <end position="51"/>
    </location>
</feature>
<dbReference type="InterPro" id="IPR000626">
    <property type="entry name" value="Ubiquitin-like_dom"/>
</dbReference>
<evidence type="ECO:0000313" key="4">
    <source>
        <dbReference type="Proteomes" id="UP001370758"/>
    </source>
</evidence>
<feature type="compositionally biased region" description="Acidic residues" evidence="1">
    <location>
        <begin position="151"/>
        <end position="160"/>
    </location>
</feature>
<organism evidence="3 4">
    <name type="scientific">Arthrobotrys musiformis</name>
    <dbReference type="NCBI Taxonomy" id="47236"/>
    <lineage>
        <taxon>Eukaryota</taxon>
        <taxon>Fungi</taxon>
        <taxon>Dikarya</taxon>
        <taxon>Ascomycota</taxon>
        <taxon>Pezizomycotina</taxon>
        <taxon>Orbiliomycetes</taxon>
        <taxon>Orbiliales</taxon>
        <taxon>Orbiliaceae</taxon>
        <taxon>Arthrobotrys</taxon>
    </lineage>
</organism>
<evidence type="ECO:0000313" key="3">
    <source>
        <dbReference type="EMBL" id="KAK6497829.1"/>
    </source>
</evidence>
<dbReference type="Proteomes" id="UP001370758">
    <property type="component" value="Unassembled WGS sequence"/>
</dbReference>
<feature type="compositionally biased region" description="Basic and acidic residues" evidence="1">
    <location>
        <begin position="73"/>
        <end position="94"/>
    </location>
</feature>
<evidence type="ECO:0000259" key="2">
    <source>
        <dbReference type="PROSITE" id="PS50053"/>
    </source>
</evidence>